<proteinExistence type="predicted"/>
<accession>A0ABD4ZSQ5</accession>
<gene>
    <name evidence="1" type="ORF">QRX88_08700</name>
</gene>
<dbReference type="Proteomes" id="UP001241571">
    <property type="component" value="Unassembled WGS sequence"/>
</dbReference>
<sequence>MPRKIAGAEVLLKVKQNETLIPVAGQQGMTINLSADTMDVTDKTSDGWKTYMPALKEWSIDQDVFYTVGDQSNKLLLDAYLNGRTVVVDVLAGEEDEAGSIHFTGEAYITSFPFDFSLDNAASVSMSLSGASALTVEVKEVAP</sequence>
<protein>
    <submittedName>
        <fullName evidence="1">Phage tail tube protein</fullName>
    </submittedName>
</protein>
<dbReference type="NCBIfam" id="NF047353">
    <property type="entry name" value="tube_lmo2291"/>
    <property type="match status" value="1"/>
</dbReference>
<reference evidence="1 2" key="1">
    <citation type="submission" date="2023-06" db="EMBL/GenBank/DDBJ databases">
        <title>Acute promotion of culturable opportunistic pathogens and persistent increase of antibiotic resistance following antibiotic exposure in mouse gut microbiota.</title>
        <authorList>
            <person name="Li L."/>
            <person name="Wang B."/>
            <person name="Sun Y."/>
            <person name="Wang M."/>
            <person name="Xu H."/>
        </authorList>
    </citation>
    <scope>NUCLEOTIDE SEQUENCE [LARGE SCALE GENOMIC DNA]</scope>
    <source>
        <strain evidence="1 2">CRI2_2</strain>
    </source>
</reference>
<comment type="caution">
    <text evidence="1">The sequence shown here is derived from an EMBL/GenBank/DDBJ whole genome shotgun (WGS) entry which is preliminary data.</text>
</comment>
<dbReference type="RefSeq" id="WP_142434884.1">
    <property type="nucleotide sequence ID" value="NZ_BSYC01000005.1"/>
</dbReference>
<dbReference type="InterPro" id="IPR011855">
    <property type="entry name" value="Phgtail_TP901_1"/>
</dbReference>
<dbReference type="EMBL" id="JASUBT010000005">
    <property type="protein sequence ID" value="MDL4935790.1"/>
    <property type="molecule type" value="Genomic_DNA"/>
</dbReference>
<organism evidence="1 2">
    <name type="scientific">Enterococcus gallinarum</name>
    <dbReference type="NCBI Taxonomy" id="1353"/>
    <lineage>
        <taxon>Bacteria</taxon>
        <taxon>Bacillati</taxon>
        <taxon>Bacillota</taxon>
        <taxon>Bacilli</taxon>
        <taxon>Lactobacillales</taxon>
        <taxon>Enterococcaceae</taxon>
        <taxon>Enterococcus</taxon>
    </lineage>
</organism>
<name>A0ABD4ZSQ5_ENTGA</name>
<dbReference type="AlphaFoldDB" id="A0ABD4ZSQ5"/>
<evidence type="ECO:0000313" key="1">
    <source>
        <dbReference type="EMBL" id="MDL4935790.1"/>
    </source>
</evidence>
<dbReference type="Pfam" id="PF06199">
    <property type="entry name" value="Phage_tail_2"/>
    <property type="match status" value="1"/>
</dbReference>
<evidence type="ECO:0000313" key="2">
    <source>
        <dbReference type="Proteomes" id="UP001241571"/>
    </source>
</evidence>